<feature type="signal peptide" evidence="2">
    <location>
        <begin position="1"/>
        <end position="22"/>
    </location>
</feature>
<evidence type="ECO:0000256" key="2">
    <source>
        <dbReference type="SAM" id="SignalP"/>
    </source>
</evidence>
<reference evidence="3 4" key="1">
    <citation type="submission" date="2015-09" db="EMBL/GenBank/DDBJ databases">
        <authorList>
            <consortium name="Swine Surveillance"/>
        </authorList>
    </citation>
    <scope>NUCLEOTIDE SEQUENCE [LARGE SCALE GENOMIC DNA]</scope>
    <source>
        <strain evidence="3 4">CECT 5294</strain>
    </source>
</reference>
<dbReference type="STRING" id="266809.PM03_06985"/>
<keyword evidence="2" id="KW-0732">Signal</keyword>
<evidence type="ECO:0000313" key="3">
    <source>
        <dbReference type="EMBL" id="CUH59245.1"/>
    </source>
</evidence>
<accession>A0A0P1FFS9</accession>
<dbReference type="Proteomes" id="UP000051298">
    <property type="component" value="Unassembled WGS sequence"/>
</dbReference>
<dbReference type="PROSITE" id="PS51257">
    <property type="entry name" value="PROKAR_LIPOPROTEIN"/>
    <property type="match status" value="1"/>
</dbReference>
<keyword evidence="3" id="KW-0449">Lipoprotein</keyword>
<dbReference type="RefSeq" id="WP_058122523.1">
    <property type="nucleotide sequence ID" value="NZ_CYRX01000009.1"/>
</dbReference>
<sequence>MRALSISALLLVLVACAPGTSARLEPTPGLAPGAAPGAEPVVDPRIVADRLLAAGEAELALETYTRAAAREGLSPDLLVSMSAANVRLGRLNQAERILRDVLRDTPEHVGALNNLGVVLLEQGNTGEAQRTFRKAFALDSGETPEIRENLRVALAKMENSSYNPEQSAYTLVNRGGGVVSLVRTKP</sequence>
<name>A0A0P1FFS9_9RHOB</name>
<dbReference type="SUPFAM" id="SSF48452">
    <property type="entry name" value="TPR-like"/>
    <property type="match status" value="1"/>
</dbReference>
<dbReference type="InterPro" id="IPR011990">
    <property type="entry name" value="TPR-like_helical_dom_sf"/>
</dbReference>
<evidence type="ECO:0000256" key="1">
    <source>
        <dbReference type="PROSITE-ProRule" id="PRU00339"/>
    </source>
</evidence>
<dbReference type="EMBL" id="CYRX01000009">
    <property type="protein sequence ID" value="CUH59245.1"/>
    <property type="molecule type" value="Genomic_DNA"/>
</dbReference>
<keyword evidence="1" id="KW-0802">TPR repeat</keyword>
<dbReference type="Pfam" id="PF13432">
    <property type="entry name" value="TPR_16"/>
    <property type="match status" value="1"/>
</dbReference>
<feature type="repeat" description="TPR" evidence="1">
    <location>
        <begin position="109"/>
        <end position="142"/>
    </location>
</feature>
<dbReference type="Gene3D" id="1.25.40.10">
    <property type="entry name" value="Tetratricopeptide repeat domain"/>
    <property type="match status" value="1"/>
</dbReference>
<dbReference type="AlphaFoldDB" id="A0A0P1FFS9"/>
<gene>
    <name evidence="3" type="ORF">THS5294_00529</name>
</gene>
<organism evidence="3 4">
    <name type="scientific">Thalassobacter stenotrophicus</name>
    <dbReference type="NCBI Taxonomy" id="266809"/>
    <lineage>
        <taxon>Bacteria</taxon>
        <taxon>Pseudomonadati</taxon>
        <taxon>Pseudomonadota</taxon>
        <taxon>Alphaproteobacteria</taxon>
        <taxon>Rhodobacterales</taxon>
        <taxon>Roseobacteraceae</taxon>
        <taxon>Thalassobacter</taxon>
    </lineage>
</organism>
<dbReference type="eggNOG" id="COG0457">
    <property type="taxonomic scope" value="Bacteria"/>
</dbReference>
<dbReference type="InterPro" id="IPR019734">
    <property type="entry name" value="TPR_rpt"/>
</dbReference>
<proteinExistence type="predicted"/>
<protein>
    <submittedName>
        <fullName evidence="3">Putative PEP-CTERM system TPR-repeat lipoprotein</fullName>
    </submittedName>
</protein>
<evidence type="ECO:0000313" key="4">
    <source>
        <dbReference type="Proteomes" id="UP000051298"/>
    </source>
</evidence>
<feature type="chain" id="PRO_5006062555" evidence="2">
    <location>
        <begin position="23"/>
        <end position="186"/>
    </location>
</feature>
<dbReference type="PROSITE" id="PS50005">
    <property type="entry name" value="TPR"/>
    <property type="match status" value="1"/>
</dbReference>